<dbReference type="PANTHER" id="PTHR34987">
    <property type="entry name" value="C, PUTATIVE (AFU_ORTHOLOGUE AFUA_3G02880)-RELATED"/>
    <property type="match status" value="1"/>
</dbReference>
<dbReference type="InterPro" id="IPR035396">
    <property type="entry name" value="Bac_rhamnosid6H"/>
</dbReference>
<dbReference type="SUPFAM" id="SSF48208">
    <property type="entry name" value="Six-hairpin glycosidases"/>
    <property type="match status" value="1"/>
</dbReference>
<proteinExistence type="predicted"/>
<evidence type="ECO:0000259" key="4">
    <source>
        <dbReference type="Pfam" id="PF17390"/>
    </source>
</evidence>
<dbReference type="Pfam" id="PF08531">
    <property type="entry name" value="Bac_rhamnosid_N"/>
    <property type="match status" value="1"/>
</dbReference>
<dbReference type="RefSeq" id="WP_160846458.1">
    <property type="nucleotide sequence ID" value="NZ_WVHT01000017.1"/>
</dbReference>
<dbReference type="SUPFAM" id="SSF49785">
    <property type="entry name" value="Galactose-binding domain-like"/>
    <property type="match status" value="1"/>
</dbReference>
<feature type="domain" description="Alpha-L-rhamnosidase C-terminal" evidence="4">
    <location>
        <begin position="716"/>
        <end position="790"/>
    </location>
</feature>
<reference evidence="5 6" key="1">
    <citation type="submission" date="2019-11" db="EMBL/GenBank/DDBJ databases">
        <title>Pedobacter sp. HMF7647 Genome sequencing and assembly.</title>
        <authorList>
            <person name="Kang H."/>
            <person name="Kim H."/>
            <person name="Joh K."/>
        </authorList>
    </citation>
    <scope>NUCLEOTIDE SEQUENCE [LARGE SCALE GENOMIC DNA]</scope>
    <source>
        <strain evidence="5 6">HMF7647</strain>
    </source>
</reference>
<dbReference type="GO" id="GO:0005975">
    <property type="term" value="P:carbohydrate metabolic process"/>
    <property type="evidence" value="ECO:0007669"/>
    <property type="project" value="InterPro"/>
</dbReference>
<feature type="signal peptide" evidence="1">
    <location>
        <begin position="1"/>
        <end position="20"/>
    </location>
</feature>
<feature type="domain" description="Alpha-L-rhamnosidase six-hairpin glycosidase" evidence="3">
    <location>
        <begin position="385"/>
        <end position="710"/>
    </location>
</feature>
<name>A0A7K1YFQ0_9SPHI</name>
<dbReference type="EMBL" id="WVHT01000017">
    <property type="protein sequence ID" value="MXV53280.1"/>
    <property type="molecule type" value="Genomic_DNA"/>
</dbReference>
<dbReference type="InterPro" id="IPR013737">
    <property type="entry name" value="Bac_rhamnosid_N"/>
</dbReference>
<protein>
    <submittedName>
        <fullName evidence="5">Alpha-L-rhamnosidase</fullName>
    </submittedName>
</protein>
<dbReference type="AlphaFoldDB" id="A0A7K1YFQ0"/>
<feature type="chain" id="PRO_5029859859" evidence="1">
    <location>
        <begin position="21"/>
        <end position="794"/>
    </location>
</feature>
<keyword evidence="6" id="KW-1185">Reference proteome</keyword>
<dbReference type="Pfam" id="PF17389">
    <property type="entry name" value="Bac_rhamnosid6H"/>
    <property type="match status" value="1"/>
</dbReference>
<evidence type="ECO:0000256" key="1">
    <source>
        <dbReference type="SAM" id="SignalP"/>
    </source>
</evidence>
<dbReference type="Pfam" id="PF17390">
    <property type="entry name" value="Bac_rhamnosid_C"/>
    <property type="match status" value="1"/>
</dbReference>
<evidence type="ECO:0000259" key="2">
    <source>
        <dbReference type="Pfam" id="PF08531"/>
    </source>
</evidence>
<gene>
    <name evidence="5" type="ORF">GS399_20130</name>
</gene>
<dbReference type="PANTHER" id="PTHR34987:SF2">
    <property type="entry name" value="B, PUTATIVE (AFU_ORTHOLOGUE AFUA_7G05040)-RELATED"/>
    <property type="match status" value="1"/>
</dbReference>
<dbReference type="InterPro" id="IPR012341">
    <property type="entry name" value="6hp_glycosidase-like_sf"/>
</dbReference>
<keyword evidence="1" id="KW-0732">Signal</keyword>
<dbReference type="Proteomes" id="UP000466586">
    <property type="component" value="Unassembled WGS sequence"/>
</dbReference>
<comment type="caution">
    <text evidence="5">The sequence shown here is derived from an EMBL/GenBank/DDBJ whole genome shotgun (WGS) entry which is preliminary data.</text>
</comment>
<evidence type="ECO:0000313" key="6">
    <source>
        <dbReference type="Proteomes" id="UP000466586"/>
    </source>
</evidence>
<dbReference type="InterPro" id="IPR008928">
    <property type="entry name" value="6-hairpin_glycosidase_sf"/>
</dbReference>
<accession>A0A7K1YFQ0</accession>
<dbReference type="Gene3D" id="2.60.120.260">
    <property type="entry name" value="Galactose-binding domain-like"/>
    <property type="match status" value="2"/>
</dbReference>
<evidence type="ECO:0000259" key="3">
    <source>
        <dbReference type="Pfam" id="PF17389"/>
    </source>
</evidence>
<dbReference type="InterPro" id="IPR008979">
    <property type="entry name" value="Galactose-bd-like_sf"/>
</dbReference>
<organism evidence="5 6">
    <name type="scientific">Hufsiella arboris</name>
    <dbReference type="NCBI Taxonomy" id="2695275"/>
    <lineage>
        <taxon>Bacteria</taxon>
        <taxon>Pseudomonadati</taxon>
        <taxon>Bacteroidota</taxon>
        <taxon>Sphingobacteriia</taxon>
        <taxon>Sphingobacteriales</taxon>
        <taxon>Sphingobacteriaceae</taxon>
        <taxon>Hufsiella</taxon>
    </lineage>
</organism>
<dbReference type="Gene3D" id="1.50.10.10">
    <property type="match status" value="1"/>
</dbReference>
<sequence length="794" mass="89749">MKKFTSILVCLTIFVSGTQAQSGLTINPNLLTKQWTAKWISHPTASTKDYGVFNFRSSFNLKSRPDSFIVHVTADNRYRLYVNGSAVGRGPARGDKTHWQYETYDLSNYLKPGNNLIAAQVWNAGEYAPAAQMSLETGLLVQGDTEKESIVNTNSKTWKVYQNKAFSPSPVTAAMVNYQYYAAGACDSINGTKMPWGCELADFDDTGWYAAKETHSAQPINFSFGYGESNGSLMPRTIPMMEEKLQRILKTVRSKGVKQDDGFIQGKKTLLIPANSECRVLLDQTYLTTAYPVMLVSGGRGSTIDIAYAESLLDSGLHKGDRNETKNRKLLGYHDVFIPDGKPNRLFSTLWYRTYRYIELTVKTKEEALEINDFYGIFTAYPFQRKAEFNSEDTSLKNIWNVGWRTARLCANETYYDCPYYEQLQYIGDTRIQALISLYVTGDDRLMRNALQMFHYSQVAEGITQSRYPSAFPQMIPPFSLYWIDMVHDYHTFRNDTAFVKQFLPGIQNVLAWYEKYINSDSLLGNVPWWNFVDWASDFEKGVPTGNDDEGSAILTLQYVYALDRAADLFSFFKKPGEAQYYLSLAEKLRQSAKNTCLDNKRQLFADTPKKTAFSQQVNILAVLTNTVPETQQKAIMEQILTDTTLTPSSTYFKFYLFEALRKSGLGDKFLNSLDSWKNMLAQNLTTFPEEENNTRSDCHAWSASPIIEFLSTVCGIEPSEAGFKTVKIEPNLGSLTSVNAKMPHPLGTIEVNLKRKASSGIQATVTLPEGLTGNFIWNNEKIALKQGKQTISR</sequence>
<feature type="domain" description="Bacterial alpha-L-rhamnosidase N-terminal" evidence="2">
    <location>
        <begin position="68"/>
        <end position="215"/>
    </location>
</feature>
<dbReference type="InterPro" id="IPR035398">
    <property type="entry name" value="Bac_rhamnosid_C"/>
</dbReference>
<dbReference type="Gene3D" id="2.60.420.10">
    <property type="entry name" value="Maltose phosphorylase, domain 3"/>
    <property type="match status" value="1"/>
</dbReference>
<evidence type="ECO:0000313" key="5">
    <source>
        <dbReference type="EMBL" id="MXV53280.1"/>
    </source>
</evidence>